<dbReference type="HOGENOM" id="CLU_051479_3_1_5"/>
<dbReference type="STRING" id="1458461.BN1012_Phect725"/>
<dbReference type="KEGG" id="pect:BN1012_Phect725"/>
<dbReference type="RefSeq" id="WP_043949752.1">
    <property type="nucleotide sequence ID" value="NZ_HG966617.1"/>
</dbReference>
<dbReference type="Gene3D" id="3.40.109.10">
    <property type="entry name" value="NADH Oxidase"/>
    <property type="match status" value="1"/>
</dbReference>
<dbReference type="OrthoDB" id="8156917at2"/>
<dbReference type="InterPro" id="IPR006311">
    <property type="entry name" value="TAT_signal"/>
</dbReference>
<dbReference type="GO" id="GO:0016491">
    <property type="term" value="F:oxidoreductase activity"/>
    <property type="evidence" value="ECO:0007669"/>
    <property type="project" value="InterPro"/>
</dbReference>
<dbReference type="PATRIC" id="fig|1458461.3.peg.725"/>
<dbReference type="AlphaFoldDB" id="X5ME01"/>
<dbReference type="PROSITE" id="PS51318">
    <property type="entry name" value="TAT"/>
    <property type="match status" value="1"/>
</dbReference>
<sequence length="381" mass="41654">MAKSRRQFLRIAGSTAVIAAAGATGFIVTRTPDKALAPWSQAGSAYTDPRKRALSYAVLAPNPHNQQPWLVTLEGQDSFTLSYDLGQMLPHTDPFNRQIVIGLGCFLELMRMAAASDGYRADVTLFPEGEPEPVLDGRPIARVTLVKDGSVAASPLFAEVFNRRSNKEPFDMSTPVALEDMSSIIGVVGDGAITGAIHDQESIEILKDLSWRAHLIEVETPRTYMESVDVMRFGKAEINATPDGIDLGGPFLEALNIAGILTREELSDMTSAAYAQGVDMYRDIIWSAMGYVYVATATNTRRDQIASGRDWIRMNLKANQLGIAIHPLSQALQEYPEMDALLTELHETLGQQGSRVQMFARVGYGPALSPSPRWPIDAKIT</sequence>
<evidence type="ECO:0000313" key="1">
    <source>
        <dbReference type="EMBL" id="CDO58939.1"/>
    </source>
</evidence>
<dbReference type="Proteomes" id="UP000032160">
    <property type="component" value="Chromosome I"/>
</dbReference>
<protein>
    <submittedName>
        <fullName evidence="1">Twin-arginine translocation pathway signal sequence domain protein</fullName>
    </submittedName>
</protein>
<dbReference type="EMBL" id="HG966617">
    <property type="protein sequence ID" value="CDO58939.1"/>
    <property type="molecule type" value="Genomic_DNA"/>
</dbReference>
<accession>X5ME01</accession>
<dbReference type="NCBIfam" id="NF047509">
    <property type="entry name" value="Rv3131_FMN_oxido"/>
    <property type="match status" value="1"/>
</dbReference>
<dbReference type="SUPFAM" id="SSF55469">
    <property type="entry name" value="FMN-dependent nitroreductase-like"/>
    <property type="match status" value="1"/>
</dbReference>
<evidence type="ECO:0000313" key="2">
    <source>
        <dbReference type="Proteomes" id="UP000032160"/>
    </source>
</evidence>
<keyword evidence="2" id="KW-1185">Reference proteome</keyword>
<reference evidence="1 2" key="1">
    <citation type="journal article" date="2014" name="Front. Genet.">
        <title>Genome and metabolic network of "Candidatus Phaeomarinobacter ectocarpi" Ec32, a new candidate genus of Alphaproteobacteria frequently associated with brown algae.</title>
        <authorList>
            <person name="Dittami S.M."/>
            <person name="Barbeyron T."/>
            <person name="Boyen C."/>
            <person name="Cambefort J."/>
            <person name="Collet G."/>
            <person name="Delage L."/>
            <person name="Gobet A."/>
            <person name="Groisillier A."/>
            <person name="Leblanc C."/>
            <person name="Michel G."/>
            <person name="Scornet D."/>
            <person name="Siegel A."/>
            <person name="Tapia J.E."/>
            <person name="Tonon T."/>
        </authorList>
    </citation>
    <scope>NUCLEOTIDE SEQUENCE [LARGE SCALE GENOMIC DNA]</scope>
    <source>
        <strain evidence="1 2">Ec32</strain>
    </source>
</reference>
<dbReference type="InterPro" id="IPR000415">
    <property type="entry name" value="Nitroreductase-like"/>
</dbReference>
<gene>
    <name evidence="1" type="ORF">BN1012_Phect725</name>
</gene>
<proteinExistence type="predicted"/>
<name>X5ME01_9HYPH</name>
<organism evidence="1 2">
    <name type="scientific">Candidatus Phaeomarinibacter ectocarpi</name>
    <dbReference type="NCBI Taxonomy" id="1458461"/>
    <lineage>
        <taxon>Bacteria</taxon>
        <taxon>Pseudomonadati</taxon>
        <taxon>Pseudomonadota</taxon>
        <taxon>Alphaproteobacteria</taxon>
        <taxon>Hyphomicrobiales</taxon>
        <taxon>Parvibaculaceae</taxon>
        <taxon>Candidatus Phaeomarinibacter</taxon>
    </lineage>
</organism>